<evidence type="ECO:0000313" key="3">
    <source>
        <dbReference type="Proteomes" id="UP001152484"/>
    </source>
</evidence>
<feature type="compositionally biased region" description="Basic and acidic residues" evidence="1">
    <location>
        <begin position="216"/>
        <end position="229"/>
    </location>
</feature>
<dbReference type="Proteomes" id="UP001152484">
    <property type="component" value="Unassembled WGS sequence"/>
</dbReference>
<dbReference type="AlphaFoldDB" id="A0A9P0ZCF9"/>
<gene>
    <name evidence="2" type="ORF">CEURO_LOCUS13034</name>
</gene>
<proteinExistence type="predicted"/>
<reference evidence="2" key="1">
    <citation type="submission" date="2022-07" db="EMBL/GenBank/DDBJ databases">
        <authorList>
            <person name="Macas J."/>
            <person name="Novak P."/>
            <person name="Neumann P."/>
        </authorList>
    </citation>
    <scope>NUCLEOTIDE SEQUENCE</scope>
</reference>
<accession>A0A9P0ZCF9</accession>
<evidence type="ECO:0000313" key="2">
    <source>
        <dbReference type="EMBL" id="CAH9095198.1"/>
    </source>
</evidence>
<protein>
    <submittedName>
        <fullName evidence="2">Uncharacterized protein</fullName>
    </submittedName>
</protein>
<sequence>MMKPLNDEYYPYDDEPSALFMNLYQIGRGSHKNCAGYANLQQLPKKRSFTDLPSFIHGWKSKFVFISLGEDGMEFPSVGHDGRFTLHDVPKSSILDAQVAAFLKGGPRSVKHYITEYKMTALGFMRYYVYGDKESYIELWPKMTTTFDEADGPDMGVPTDADDFTMDRRSVMALAKAKAKQEMAAKEAAKMAAASGTQPSSDAAKKPPTQPKKKRPANDGQKKLTEVGM</sequence>
<feature type="region of interest" description="Disordered" evidence="1">
    <location>
        <begin position="185"/>
        <end position="229"/>
    </location>
</feature>
<comment type="caution">
    <text evidence="2">The sequence shown here is derived from an EMBL/GenBank/DDBJ whole genome shotgun (WGS) entry which is preliminary data.</text>
</comment>
<evidence type="ECO:0000256" key="1">
    <source>
        <dbReference type="SAM" id="MobiDB-lite"/>
    </source>
</evidence>
<keyword evidence="3" id="KW-1185">Reference proteome</keyword>
<dbReference type="EMBL" id="CAMAPE010000033">
    <property type="protein sequence ID" value="CAH9095198.1"/>
    <property type="molecule type" value="Genomic_DNA"/>
</dbReference>
<name>A0A9P0ZCF9_CUSEU</name>
<organism evidence="2 3">
    <name type="scientific">Cuscuta europaea</name>
    <name type="common">European dodder</name>
    <dbReference type="NCBI Taxonomy" id="41803"/>
    <lineage>
        <taxon>Eukaryota</taxon>
        <taxon>Viridiplantae</taxon>
        <taxon>Streptophyta</taxon>
        <taxon>Embryophyta</taxon>
        <taxon>Tracheophyta</taxon>
        <taxon>Spermatophyta</taxon>
        <taxon>Magnoliopsida</taxon>
        <taxon>eudicotyledons</taxon>
        <taxon>Gunneridae</taxon>
        <taxon>Pentapetalae</taxon>
        <taxon>asterids</taxon>
        <taxon>lamiids</taxon>
        <taxon>Solanales</taxon>
        <taxon>Convolvulaceae</taxon>
        <taxon>Cuscuteae</taxon>
        <taxon>Cuscuta</taxon>
        <taxon>Cuscuta subgen. Cuscuta</taxon>
    </lineage>
</organism>